<dbReference type="Pfam" id="PF07980">
    <property type="entry name" value="SusD_RagB"/>
    <property type="match status" value="1"/>
</dbReference>
<keyword evidence="3" id="KW-0732">Signal</keyword>
<comment type="similarity">
    <text evidence="2">Belongs to the SusD family.</text>
</comment>
<dbReference type="Proteomes" id="UP000196102">
    <property type="component" value="Unassembled WGS sequence"/>
</dbReference>
<evidence type="ECO:0000256" key="5">
    <source>
        <dbReference type="ARBA" id="ARBA00023237"/>
    </source>
</evidence>
<keyword evidence="4" id="KW-0472">Membrane</keyword>
<dbReference type="AlphaFoldDB" id="A0A1Z8AT20"/>
<dbReference type="Gene3D" id="1.25.40.390">
    <property type="match status" value="1"/>
</dbReference>
<dbReference type="SUPFAM" id="SSF48452">
    <property type="entry name" value="TPR-like"/>
    <property type="match status" value="1"/>
</dbReference>
<evidence type="ECO:0000259" key="6">
    <source>
        <dbReference type="Pfam" id="PF07980"/>
    </source>
</evidence>
<dbReference type="GO" id="GO:0009279">
    <property type="term" value="C:cell outer membrane"/>
    <property type="evidence" value="ECO:0007669"/>
    <property type="project" value="UniProtKB-SubCell"/>
</dbReference>
<evidence type="ECO:0000313" key="9">
    <source>
        <dbReference type="Proteomes" id="UP000196102"/>
    </source>
</evidence>
<feature type="domain" description="SusD-like N-terminal" evidence="7">
    <location>
        <begin position="42"/>
        <end position="217"/>
    </location>
</feature>
<evidence type="ECO:0008006" key="10">
    <source>
        <dbReference type="Google" id="ProtNLM"/>
    </source>
</evidence>
<organism evidence="8 9">
    <name type="scientific">Nonlabens dokdonensis</name>
    <dbReference type="NCBI Taxonomy" id="328515"/>
    <lineage>
        <taxon>Bacteria</taxon>
        <taxon>Pseudomonadati</taxon>
        <taxon>Bacteroidota</taxon>
        <taxon>Flavobacteriia</taxon>
        <taxon>Flavobacteriales</taxon>
        <taxon>Flavobacteriaceae</taxon>
        <taxon>Nonlabens</taxon>
    </lineage>
</organism>
<evidence type="ECO:0000259" key="7">
    <source>
        <dbReference type="Pfam" id="PF14322"/>
    </source>
</evidence>
<evidence type="ECO:0000256" key="2">
    <source>
        <dbReference type="ARBA" id="ARBA00006275"/>
    </source>
</evidence>
<name>A0A1Z8AT20_9FLAO</name>
<dbReference type="PROSITE" id="PS51257">
    <property type="entry name" value="PROKAR_LIPOPROTEIN"/>
    <property type="match status" value="1"/>
</dbReference>
<gene>
    <name evidence="8" type="ORF">A9Q93_09190</name>
</gene>
<feature type="domain" description="RagB/SusD" evidence="6">
    <location>
        <begin position="353"/>
        <end position="484"/>
    </location>
</feature>
<accession>A0A1Z8AT20</accession>
<sequence length="484" mass="52462">MKKFKLVFGLALAGLFFSCEDATDIRQPGVLDAASAIQSVDDMQDALINAYTGMFVTAEQHFTSVFTDEIRIGFDSGGQGQSLYRFNLASNNAGPSNVWRNNYAGIRRANLVIEAAANIDATGDEARRDDLLGQAHAIRAWQHLQLAGLYIVDMSDDNSLGVPVVDFVTGTDYSALRNTTGETFQLIYDDLDLAASLITETNNVLFTQDAARALKARAAAYREDYGTAAPLAQSLLSSYPLASTSDYEDVFEDTSNAEVIMKLERTLNDAFDGQGSTGVSANGGWAGAKYAFTGPGVTGSPYYEVATNLYNAFDAADVRRGVNAEAFEPLPAAGRNVYTVNKYRGSEGQPLMNDHKILRSSEMALILAEARAAANDPSGAAGFVDQVRDARYGSDQTTAFGSTADAWGGILDERRKEFAFEGHRYKDLRRMGAKGNRTVDRASEDCTPFGACDLAITDTRWTWPIPLNEFNGNPALRAQQNPGY</sequence>
<evidence type="ECO:0000256" key="1">
    <source>
        <dbReference type="ARBA" id="ARBA00004442"/>
    </source>
</evidence>
<protein>
    <recommendedName>
        <fullName evidence="10">RagB/SusD family nutrient uptake outer membrane protein</fullName>
    </recommendedName>
</protein>
<dbReference type="InterPro" id="IPR011990">
    <property type="entry name" value="TPR-like_helical_dom_sf"/>
</dbReference>
<evidence type="ECO:0000256" key="4">
    <source>
        <dbReference type="ARBA" id="ARBA00023136"/>
    </source>
</evidence>
<dbReference type="InterPro" id="IPR033985">
    <property type="entry name" value="SusD-like_N"/>
</dbReference>
<reference evidence="9" key="1">
    <citation type="journal article" date="2017" name="Proc. Natl. Acad. Sci. U.S.A.">
        <title>Simulation of Deepwater Horizon oil plume reveals substrate specialization within a complex community of hydrocarbon-degraders.</title>
        <authorList>
            <person name="Hu P."/>
            <person name="Dubinsky E.A."/>
            <person name="Probst A.J."/>
            <person name="Wang J."/>
            <person name="Sieber C.M.K."/>
            <person name="Tom L.M."/>
            <person name="Gardinali P."/>
            <person name="Banfield J.F."/>
            <person name="Atlas R.M."/>
            <person name="Andersen G.L."/>
        </authorList>
    </citation>
    <scope>NUCLEOTIDE SEQUENCE [LARGE SCALE GENOMIC DNA]</scope>
</reference>
<evidence type="ECO:0000256" key="3">
    <source>
        <dbReference type="ARBA" id="ARBA00022729"/>
    </source>
</evidence>
<comment type="subcellular location">
    <subcellularLocation>
        <location evidence="1">Cell outer membrane</location>
    </subcellularLocation>
</comment>
<dbReference type="EMBL" id="MAAX01000140">
    <property type="protein sequence ID" value="OUS13487.1"/>
    <property type="molecule type" value="Genomic_DNA"/>
</dbReference>
<comment type="caution">
    <text evidence="8">The sequence shown here is derived from an EMBL/GenBank/DDBJ whole genome shotgun (WGS) entry which is preliminary data.</text>
</comment>
<keyword evidence="5" id="KW-0998">Cell outer membrane</keyword>
<proteinExistence type="inferred from homology"/>
<dbReference type="InterPro" id="IPR012944">
    <property type="entry name" value="SusD_RagB_dom"/>
</dbReference>
<evidence type="ECO:0000313" key="8">
    <source>
        <dbReference type="EMBL" id="OUS13487.1"/>
    </source>
</evidence>
<dbReference type="Pfam" id="PF14322">
    <property type="entry name" value="SusD-like_3"/>
    <property type="match status" value="1"/>
</dbReference>